<sequence length="136" mass="14803">MEISASIKSSLNRHSVTVATNGSEKQLQIAPREAGYGSSVNGGEMLLLALATCYCNDIYREAAKRNINVESVEVTSFADFGGPGEPGSNFRYEVRVTSNASKAEIEELVRHTDEVAEIHNTLRQGVKVNLIHSHNV</sequence>
<dbReference type="Gene3D" id="3.30.300.20">
    <property type="match status" value="1"/>
</dbReference>
<keyword evidence="2" id="KW-1185">Reference proteome</keyword>
<dbReference type="SUPFAM" id="SSF82784">
    <property type="entry name" value="OsmC-like"/>
    <property type="match status" value="1"/>
</dbReference>
<evidence type="ECO:0000313" key="2">
    <source>
        <dbReference type="Proteomes" id="UP001264980"/>
    </source>
</evidence>
<protein>
    <submittedName>
        <fullName evidence="1">OsmC-like protein</fullName>
    </submittedName>
</protein>
<evidence type="ECO:0000313" key="1">
    <source>
        <dbReference type="EMBL" id="MDR6807442.1"/>
    </source>
</evidence>
<gene>
    <name evidence="1" type="ORF">J2W84_004493</name>
</gene>
<dbReference type="InterPro" id="IPR052924">
    <property type="entry name" value="OsmC/Ohr_hydroprdx_reductase"/>
</dbReference>
<dbReference type="InterPro" id="IPR015946">
    <property type="entry name" value="KH_dom-like_a/b"/>
</dbReference>
<dbReference type="InterPro" id="IPR003718">
    <property type="entry name" value="OsmC/Ohr_fam"/>
</dbReference>
<dbReference type="PANTHER" id="PTHR35368:SF1">
    <property type="entry name" value="HYDROPEROXIDE REDUCTASE"/>
    <property type="match status" value="1"/>
</dbReference>
<accession>A0ABU1R204</accession>
<name>A0ABU1R204_9BACT</name>
<reference evidence="1 2" key="1">
    <citation type="submission" date="2023-07" db="EMBL/GenBank/DDBJ databases">
        <title>Sorghum-associated microbial communities from plants grown in Nebraska, USA.</title>
        <authorList>
            <person name="Schachtman D."/>
        </authorList>
    </citation>
    <scope>NUCLEOTIDE SEQUENCE [LARGE SCALE GENOMIC DNA]</scope>
    <source>
        <strain evidence="1 2">BE57</strain>
    </source>
</reference>
<dbReference type="EMBL" id="JAVDTI010000004">
    <property type="protein sequence ID" value="MDR6807442.1"/>
    <property type="molecule type" value="Genomic_DNA"/>
</dbReference>
<comment type="caution">
    <text evidence="1">The sequence shown here is derived from an EMBL/GenBank/DDBJ whole genome shotgun (WGS) entry which is preliminary data.</text>
</comment>
<dbReference type="InterPro" id="IPR036102">
    <property type="entry name" value="OsmC/Ohrsf"/>
</dbReference>
<dbReference type="RefSeq" id="WP_309987837.1">
    <property type="nucleotide sequence ID" value="NZ_JAVDTI010000004.1"/>
</dbReference>
<organism evidence="1 2">
    <name type="scientific">Dyadobacter fermentans</name>
    <dbReference type="NCBI Taxonomy" id="94254"/>
    <lineage>
        <taxon>Bacteria</taxon>
        <taxon>Pseudomonadati</taxon>
        <taxon>Bacteroidota</taxon>
        <taxon>Cytophagia</taxon>
        <taxon>Cytophagales</taxon>
        <taxon>Spirosomataceae</taxon>
        <taxon>Dyadobacter</taxon>
    </lineage>
</organism>
<dbReference type="Proteomes" id="UP001264980">
    <property type="component" value="Unassembled WGS sequence"/>
</dbReference>
<dbReference type="PANTHER" id="PTHR35368">
    <property type="entry name" value="HYDROPEROXIDE REDUCTASE"/>
    <property type="match status" value="1"/>
</dbReference>
<proteinExistence type="predicted"/>
<dbReference type="Pfam" id="PF02566">
    <property type="entry name" value="OsmC"/>
    <property type="match status" value="1"/>
</dbReference>